<name>A0A383VLH1_TETOB</name>
<dbReference type="AlphaFoldDB" id="A0A383VLH1"/>
<feature type="compositionally biased region" description="Low complexity" evidence="1">
    <location>
        <begin position="257"/>
        <end position="266"/>
    </location>
</feature>
<evidence type="ECO:0000313" key="3">
    <source>
        <dbReference type="Proteomes" id="UP000256970"/>
    </source>
</evidence>
<evidence type="ECO:0000313" key="2">
    <source>
        <dbReference type="EMBL" id="SZX65592.1"/>
    </source>
</evidence>
<organism evidence="2 3">
    <name type="scientific">Tetradesmus obliquus</name>
    <name type="common">Green alga</name>
    <name type="synonym">Acutodesmus obliquus</name>
    <dbReference type="NCBI Taxonomy" id="3088"/>
    <lineage>
        <taxon>Eukaryota</taxon>
        <taxon>Viridiplantae</taxon>
        <taxon>Chlorophyta</taxon>
        <taxon>core chlorophytes</taxon>
        <taxon>Chlorophyceae</taxon>
        <taxon>CS clade</taxon>
        <taxon>Sphaeropleales</taxon>
        <taxon>Scenedesmaceae</taxon>
        <taxon>Tetradesmus</taxon>
    </lineage>
</organism>
<dbReference type="EMBL" id="FNXT01000650">
    <property type="protein sequence ID" value="SZX65592.1"/>
    <property type="molecule type" value="Genomic_DNA"/>
</dbReference>
<sequence length="465" mass="46103">MPPRKRKATAVSELPSVNDAVQAVHVDPKALEAIQQRLKLIDAAVEERCAAITAAADEAVAKLLQELKSRLIGLPKKIRAMPYKEYLQTVEQPAPPAAAADAAAAFVDNKLAQMQQRSEAAATAAPTTRSLRSRARSATAAPEPKTVRTTRTRAPVPKFNAGASSSQAVEAAPAAAEDPAAAEAAPAPEAAAAAAAAAPEQPSAAAVPEATQAADAAAGTPPAANQGRSSRAGRGRTVTLLEPPAEEDEDSEGGRQGAAAAGPGADAEARRAAAEMRAKEKVDARLAAIGLAASTAVRGGGRTAMRAAQPGEACFSKNGSPLSIHPNITRARGRTGAARGWALMTPALAAAAGEAAGPGGAMLGCFTLVKKGGAATGAAAATGRAGRSRAATGAGRGAGAAAAQGAAAAEAAAEDTAMVITTEDGASFAVDAAGGLEAVPASHRPEVEAKLRAIQQFAATALRAA</sequence>
<evidence type="ECO:0000256" key="1">
    <source>
        <dbReference type="SAM" id="MobiDB-lite"/>
    </source>
</evidence>
<gene>
    <name evidence="2" type="ORF">BQ4739_LOCUS6072</name>
</gene>
<reference evidence="2 3" key="1">
    <citation type="submission" date="2016-10" db="EMBL/GenBank/DDBJ databases">
        <authorList>
            <person name="Cai Z."/>
        </authorList>
    </citation>
    <scope>NUCLEOTIDE SEQUENCE [LARGE SCALE GENOMIC DNA]</scope>
</reference>
<protein>
    <submittedName>
        <fullName evidence="2">Uncharacterized protein</fullName>
    </submittedName>
</protein>
<feature type="region of interest" description="Disordered" evidence="1">
    <location>
        <begin position="117"/>
        <end position="274"/>
    </location>
</feature>
<feature type="compositionally biased region" description="Low complexity" evidence="1">
    <location>
        <begin position="117"/>
        <end position="141"/>
    </location>
</feature>
<proteinExistence type="predicted"/>
<accession>A0A383VLH1</accession>
<dbReference type="Proteomes" id="UP000256970">
    <property type="component" value="Unassembled WGS sequence"/>
</dbReference>
<feature type="compositionally biased region" description="Low complexity" evidence="1">
    <location>
        <begin position="163"/>
        <end position="224"/>
    </location>
</feature>
<dbReference type="Gene3D" id="6.10.250.1900">
    <property type="match status" value="1"/>
</dbReference>
<keyword evidence="3" id="KW-1185">Reference proteome</keyword>